<dbReference type="AlphaFoldDB" id="A0A063Y5P9"/>
<sequence length="38" mass="4375">MEKEGYSEFCIAEGIGVIYNIFELKGYPKEVAKLVDYQ</sequence>
<name>A0A063Y5P9_9GAMM</name>
<reference evidence="1 2" key="1">
    <citation type="journal article" date="2005" name="Int. J. Syst. Evol. Microbiol.">
        <title>Nitrincola lacisaponensis gen. nov., sp. nov., a novel alkaliphilic bacterium isolated from an alkaline, saline lake.</title>
        <authorList>
            <person name="Dimitriu P.A."/>
            <person name="Shukla S.K."/>
            <person name="Conradt J."/>
            <person name="Marquez M.C."/>
            <person name="Ventosa A."/>
            <person name="Maglia A."/>
            <person name="Peyton B.M."/>
            <person name="Pinkart H.C."/>
            <person name="Mormile M.R."/>
        </authorList>
    </citation>
    <scope>NUCLEOTIDE SEQUENCE [LARGE SCALE GENOMIC DNA]</scope>
    <source>
        <strain evidence="1 2">4CA</strain>
    </source>
</reference>
<comment type="caution">
    <text evidence="1">The sequence shown here is derived from an EMBL/GenBank/DDBJ whole genome shotgun (WGS) entry which is preliminary data.</text>
</comment>
<dbReference type="Proteomes" id="UP000027318">
    <property type="component" value="Unassembled WGS sequence"/>
</dbReference>
<dbReference type="EMBL" id="JMSZ01000021">
    <property type="protein sequence ID" value="KDE39847.1"/>
    <property type="molecule type" value="Genomic_DNA"/>
</dbReference>
<evidence type="ECO:0000313" key="2">
    <source>
        <dbReference type="Proteomes" id="UP000027318"/>
    </source>
</evidence>
<evidence type="ECO:0000313" key="1">
    <source>
        <dbReference type="EMBL" id="KDE39847.1"/>
    </source>
</evidence>
<keyword evidence="2" id="KW-1185">Reference proteome</keyword>
<organism evidence="1 2">
    <name type="scientific">Nitrincola lacisaponensis</name>
    <dbReference type="NCBI Taxonomy" id="267850"/>
    <lineage>
        <taxon>Bacteria</taxon>
        <taxon>Pseudomonadati</taxon>
        <taxon>Pseudomonadota</taxon>
        <taxon>Gammaproteobacteria</taxon>
        <taxon>Oceanospirillales</taxon>
        <taxon>Oceanospirillaceae</taxon>
        <taxon>Nitrincola</taxon>
    </lineage>
</organism>
<proteinExistence type="predicted"/>
<gene>
    <name evidence="1" type="ORF">ADINL_1484</name>
</gene>
<accession>A0A063Y5P9</accession>
<protein>
    <submittedName>
        <fullName evidence="1">Uncharacterized protein</fullName>
    </submittedName>
</protein>